<comment type="caution">
    <text evidence="2">The sequence shown here is derived from an EMBL/GenBank/DDBJ whole genome shotgun (WGS) entry which is preliminary data.</text>
</comment>
<evidence type="ECO:0000313" key="3">
    <source>
        <dbReference type="Proteomes" id="UP001151760"/>
    </source>
</evidence>
<dbReference type="Proteomes" id="UP001151760">
    <property type="component" value="Unassembled WGS sequence"/>
</dbReference>
<name>A0ABQ5H222_9ASTR</name>
<reference evidence="2" key="1">
    <citation type="journal article" date="2022" name="Int. J. Mol. Sci.">
        <title>Draft Genome of Tanacetum Coccineum: Genomic Comparison of Closely Related Tanacetum-Family Plants.</title>
        <authorList>
            <person name="Yamashiro T."/>
            <person name="Shiraishi A."/>
            <person name="Nakayama K."/>
            <person name="Satake H."/>
        </authorList>
    </citation>
    <scope>NUCLEOTIDE SEQUENCE</scope>
</reference>
<feature type="region of interest" description="Disordered" evidence="1">
    <location>
        <begin position="1"/>
        <end position="56"/>
    </location>
</feature>
<evidence type="ECO:0000313" key="2">
    <source>
        <dbReference type="EMBL" id="GJT81113.1"/>
    </source>
</evidence>
<gene>
    <name evidence="2" type="ORF">Tco_1055455</name>
</gene>
<proteinExistence type="predicted"/>
<keyword evidence="3" id="KW-1185">Reference proteome</keyword>
<dbReference type="EMBL" id="BQNB010019054">
    <property type="protein sequence ID" value="GJT81113.1"/>
    <property type="molecule type" value="Genomic_DNA"/>
</dbReference>
<protein>
    <recommendedName>
        <fullName evidence="4">Gag-Pol polyprotein</fullName>
    </recommendedName>
</protein>
<evidence type="ECO:0000256" key="1">
    <source>
        <dbReference type="SAM" id="MobiDB-lite"/>
    </source>
</evidence>
<evidence type="ECO:0008006" key="4">
    <source>
        <dbReference type="Google" id="ProtNLM"/>
    </source>
</evidence>
<feature type="compositionally biased region" description="Low complexity" evidence="1">
    <location>
        <begin position="8"/>
        <end position="54"/>
    </location>
</feature>
<sequence>MFDEYFNPPASVVSPVPAAAAPRPTDPTGSPSSTSIHQDAPSTSTSPTQETQSPVILPFEPKNFIEALLESSWIDAMQEEIHEFKRLDVWELVPCPDLVMIINLLQDSKHLSGGLA</sequence>
<reference evidence="2" key="2">
    <citation type="submission" date="2022-01" db="EMBL/GenBank/DDBJ databases">
        <authorList>
            <person name="Yamashiro T."/>
            <person name="Shiraishi A."/>
            <person name="Satake H."/>
            <person name="Nakayama K."/>
        </authorList>
    </citation>
    <scope>NUCLEOTIDE SEQUENCE</scope>
</reference>
<organism evidence="2 3">
    <name type="scientific">Tanacetum coccineum</name>
    <dbReference type="NCBI Taxonomy" id="301880"/>
    <lineage>
        <taxon>Eukaryota</taxon>
        <taxon>Viridiplantae</taxon>
        <taxon>Streptophyta</taxon>
        <taxon>Embryophyta</taxon>
        <taxon>Tracheophyta</taxon>
        <taxon>Spermatophyta</taxon>
        <taxon>Magnoliopsida</taxon>
        <taxon>eudicotyledons</taxon>
        <taxon>Gunneridae</taxon>
        <taxon>Pentapetalae</taxon>
        <taxon>asterids</taxon>
        <taxon>campanulids</taxon>
        <taxon>Asterales</taxon>
        <taxon>Asteraceae</taxon>
        <taxon>Asteroideae</taxon>
        <taxon>Anthemideae</taxon>
        <taxon>Anthemidinae</taxon>
        <taxon>Tanacetum</taxon>
    </lineage>
</organism>
<accession>A0ABQ5H222</accession>